<feature type="compositionally biased region" description="Low complexity" evidence="5">
    <location>
        <begin position="305"/>
        <end position="314"/>
    </location>
</feature>
<gene>
    <name evidence="7" type="ORF">PLEPLA_LOCUS8652</name>
</gene>
<dbReference type="Proteomes" id="UP001153269">
    <property type="component" value="Unassembled WGS sequence"/>
</dbReference>
<reference evidence="7" key="1">
    <citation type="submission" date="2020-03" db="EMBL/GenBank/DDBJ databases">
        <authorList>
            <person name="Weist P."/>
        </authorList>
    </citation>
    <scope>NUCLEOTIDE SEQUENCE</scope>
</reference>
<comment type="caution">
    <text evidence="7">The sequence shown here is derived from an EMBL/GenBank/DDBJ whole genome shotgun (WGS) entry which is preliminary data.</text>
</comment>
<accession>A0A9N7TY22</accession>
<feature type="compositionally biased region" description="Low complexity" evidence="5">
    <location>
        <begin position="361"/>
        <end position="378"/>
    </location>
</feature>
<feature type="compositionally biased region" description="Low complexity" evidence="5">
    <location>
        <begin position="200"/>
        <end position="217"/>
    </location>
</feature>
<feature type="compositionally biased region" description="Basic and acidic residues" evidence="5">
    <location>
        <begin position="455"/>
        <end position="473"/>
    </location>
</feature>
<feature type="compositionally biased region" description="Low complexity" evidence="5">
    <location>
        <begin position="329"/>
        <end position="347"/>
    </location>
</feature>
<dbReference type="SMART" id="SM00184">
    <property type="entry name" value="RING"/>
    <property type="match status" value="1"/>
</dbReference>
<feature type="domain" description="RING-type" evidence="6">
    <location>
        <begin position="730"/>
        <end position="771"/>
    </location>
</feature>
<feature type="region of interest" description="Disordered" evidence="5">
    <location>
        <begin position="597"/>
        <end position="658"/>
    </location>
</feature>
<name>A0A9N7TY22_PLEPL</name>
<dbReference type="InterPro" id="IPR001841">
    <property type="entry name" value="Znf_RING"/>
</dbReference>
<dbReference type="FunFam" id="3.30.40.10:FF:000077">
    <property type="entry name" value="E3 ubiquitin-protein ligase SH3RF1 isoform X1"/>
    <property type="match status" value="1"/>
</dbReference>
<feature type="region of interest" description="Disordered" evidence="5">
    <location>
        <begin position="194"/>
        <end position="473"/>
    </location>
</feature>
<feature type="region of interest" description="Disordered" evidence="5">
    <location>
        <begin position="848"/>
        <end position="879"/>
    </location>
</feature>
<feature type="compositionally biased region" description="Basic and acidic residues" evidence="5">
    <location>
        <begin position="859"/>
        <end position="875"/>
    </location>
</feature>
<dbReference type="InterPro" id="IPR047153">
    <property type="entry name" value="TRIM45/56/19-like"/>
</dbReference>
<proteinExistence type="predicted"/>
<keyword evidence="8" id="KW-1185">Reference proteome</keyword>
<dbReference type="PROSITE" id="PS00518">
    <property type="entry name" value="ZF_RING_1"/>
    <property type="match status" value="1"/>
</dbReference>
<evidence type="ECO:0000313" key="7">
    <source>
        <dbReference type="EMBL" id="CAB1420777.1"/>
    </source>
</evidence>
<dbReference type="AlphaFoldDB" id="A0A9N7TY22"/>
<keyword evidence="2 4" id="KW-0863">Zinc-finger</keyword>
<feature type="compositionally biased region" description="Polar residues" evidence="5">
    <location>
        <begin position="401"/>
        <end position="439"/>
    </location>
</feature>
<organism evidence="7 8">
    <name type="scientific">Pleuronectes platessa</name>
    <name type="common">European plaice</name>
    <dbReference type="NCBI Taxonomy" id="8262"/>
    <lineage>
        <taxon>Eukaryota</taxon>
        <taxon>Metazoa</taxon>
        <taxon>Chordata</taxon>
        <taxon>Craniata</taxon>
        <taxon>Vertebrata</taxon>
        <taxon>Euteleostomi</taxon>
        <taxon>Actinopterygii</taxon>
        <taxon>Neopterygii</taxon>
        <taxon>Teleostei</taxon>
        <taxon>Neoteleostei</taxon>
        <taxon>Acanthomorphata</taxon>
        <taxon>Carangaria</taxon>
        <taxon>Pleuronectiformes</taxon>
        <taxon>Pleuronectoidei</taxon>
        <taxon>Pleuronectidae</taxon>
        <taxon>Pleuronectes</taxon>
    </lineage>
</organism>
<dbReference type="Pfam" id="PF00097">
    <property type="entry name" value="zf-C3HC4"/>
    <property type="match status" value="1"/>
</dbReference>
<dbReference type="SUPFAM" id="SSF57850">
    <property type="entry name" value="RING/U-box"/>
    <property type="match status" value="1"/>
</dbReference>
<keyword evidence="1" id="KW-0479">Metal-binding</keyword>
<sequence length="1003" mass="109258">MEFTQKVKQMDINAETVRPYFEGFFTKLTAEQWERLKSCKPDEATTFMLAELLLNLMTSVSNAIVKRRPRSPVSEDKVRSILGDTLNNSLSPGSTTTSESLDKLTDLVVEEVTETVNSTLSASSICVSSEKPIPTRLINPAKVQQMICYACESLKTDGRINQLVKQSWAISSEEQDPSDDPILVSRNERLKQSTLAVVTSSGSQRSKQSSSSEVSSGGKKRSKQSSSSEVSSGGKERLKQSTPAVVTSRGNKRSQQSSPSSEVSSGGKKRLKPSTPAVVTSSVSKRSKQSSSSEVSSGRKKRSKQSSSSEVSSGGKERLKQSTPAVVTSSGSNSSKQSSSSEVSSGGNERLKQSTLAVVTSSGSQSSKQSSSSEVSSGGKKRSKQSSSSEVSSRGKERLKQSTLAVVTSSGSKRPKQSTPAVVSSSGSKRPKQSTPAVISSSGKKRSKQSSSSEVSKECENTGSSDRRAREKTEKIQAEVKYKTYVSVLSDKLVTQIYKKAKVTCNDDDTRRHLMERIWAEVKDIDSPYILKRSLDMNIYKELSARHRARQHMDTHLLEKDLLLLSAQMTPTQLTIVLEGGRQYLMITCGLSLLEREREREREGHSTEGQRERERERGVHSTEGECEDASLRNKLGETRRGSNQRRHPQHNTGLRCSAHGGLRRGGVRELPPAAALRCCPACSVPPAAAPSFFCGPRTSPRGVPTATEAQMLALSADMDESSSLLDLLECSVCLERLDTTAKVLPCQHTFCRRCLENIVSSRNELRCPECRILVDCGVDDLPANILLVRLLDGIKQRPQRGSISGGGGGVGAGGRQSLAGGSLQGYAAGLSASPPGIAIRELPVATRSSPVKLSDTPNEEERCKLSGQERPRHQLPDPPTEYTKTYQACEPLIEAVELFGVMECSDGSERSLIHGDEQEFKPSPLKQSNGSHAEHQELRVVDKNECVAMEMEEEADVLSQEEVELSHLLFCSWSVCLVTRCPPVQGVPRLSPTICWDWLQFSQ</sequence>
<evidence type="ECO:0000313" key="8">
    <source>
        <dbReference type="Proteomes" id="UP001153269"/>
    </source>
</evidence>
<dbReference type="InterPro" id="IPR017907">
    <property type="entry name" value="Znf_RING_CS"/>
</dbReference>
<dbReference type="EMBL" id="CADEAL010000480">
    <property type="protein sequence ID" value="CAB1420777.1"/>
    <property type="molecule type" value="Genomic_DNA"/>
</dbReference>
<dbReference type="PANTHER" id="PTHR25462">
    <property type="entry name" value="BONUS, ISOFORM C-RELATED"/>
    <property type="match status" value="1"/>
</dbReference>
<protein>
    <recommendedName>
        <fullName evidence="6">RING-type domain-containing protein</fullName>
    </recommendedName>
</protein>
<keyword evidence="3" id="KW-0862">Zinc</keyword>
<dbReference type="GO" id="GO:0008270">
    <property type="term" value="F:zinc ion binding"/>
    <property type="evidence" value="ECO:0007669"/>
    <property type="project" value="UniProtKB-KW"/>
</dbReference>
<evidence type="ECO:0000259" key="6">
    <source>
        <dbReference type="PROSITE" id="PS50089"/>
    </source>
</evidence>
<dbReference type="InterPro" id="IPR013083">
    <property type="entry name" value="Znf_RING/FYVE/PHD"/>
</dbReference>
<dbReference type="InterPro" id="IPR018957">
    <property type="entry name" value="Znf_C3HC4_RING-type"/>
</dbReference>
<dbReference type="CDD" id="cd16750">
    <property type="entry name" value="RING-HC_SH3RF3"/>
    <property type="match status" value="1"/>
</dbReference>
<evidence type="ECO:0000256" key="2">
    <source>
        <dbReference type="ARBA" id="ARBA00022771"/>
    </source>
</evidence>
<evidence type="ECO:0000256" key="5">
    <source>
        <dbReference type="SAM" id="MobiDB-lite"/>
    </source>
</evidence>
<evidence type="ECO:0000256" key="4">
    <source>
        <dbReference type="PROSITE-ProRule" id="PRU00175"/>
    </source>
</evidence>
<dbReference type="Gene3D" id="3.30.40.10">
    <property type="entry name" value="Zinc/RING finger domain, C3HC4 (zinc finger)"/>
    <property type="match status" value="1"/>
</dbReference>
<dbReference type="PANTHER" id="PTHR25462:SF296">
    <property type="entry name" value="MEIOTIC P26, ISOFORM F"/>
    <property type="match status" value="1"/>
</dbReference>
<evidence type="ECO:0000256" key="1">
    <source>
        <dbReference type="ARBA" id="ARBA00022723"/>
    </source>
</evidence>
<feature type="compositionally biased region" description="Low complexity" evidence="5">
    <location>
        <begin position="254"/>
        <end position="265"/>
    </location>
</feature>
<feature type="compositionally biased region" description="Basic and acidic residues" evidence="5">
    <location>
        <begin position="597"/>
        <end position="640"/>
    </location>
</feature>
<feature type="compositionally biased region" description="Polar residues" evidence="5">
    <location>
        <begin position="240"/>
        <end position="249"/>
    </location>
</feature>
<dbReference type="PROSITE" id="PS50089">
    <property type="entry name" value="ZF_RING_2"/>
    <property type="match status" value="1"/>
</dbReference>
<feature type="compositionally biased region" description="Low complexity" evidence="5">
    <location>
        <begin position="224"/>
        <end position="233"/>
    </location>
</feature>
<feature type="compositionally biased region" description="Low complexity" evidence="5">
    <location>
        <begin position="273"/>
        <end position="296"/>
    </location>
</feature>
<evidence type="ECO:0000256" key="3">
    <source>
        <dbReference type="ARBA" id="ARBA00022833"/>
    </source>
</evidence>
<dbReference type="InterPro" id="IPR028502">
    <property type="entry name" value="SH3RF3_RING-HC_Zfn"/>
</dbReference>